<evidence type="ECO:0000259" key="3">
    <source>
        <dbReference type="Pfam" id="PF14341"/>
    </source>
</evidence>
<keyword evidence="1" id="KW-1133">Transmembrane helix</keyword>
<name>A0A7W4ZAX8_9GAMM</name>
<evidence type="ECO:0000256" key="1">
    <source>
        <dbReference type="SAM" id="Phobius"/>
    </source>
</evidence>
<feature type="domain" description="PilX/PilW C-terminal" evidence="2">
    <location>
        <begin position="86"/>
        <end position="179"/>
    </location>
</feature>
<keyword evidence="5" id="KW-1185">Reference proteome</keyword>
<gene>
    <name evidence="4" type="ORF">FHS09_003878</name>
</gene>
<sequence>MKKILLPSSKITVQRGATLLVGLIMLLLMTVIGLAAMRGSGMQELMAGNMRDRNQAFQAAEAGLRAGEDVLNGATLPTFSATNTNGYVKDLVGSRRTGFWDDYSWNASATTNMSLPDVAGQPRFVIEEVTNTVVNAGSEGGAIDFASSLKAEDIVFYRVTSRGVGGTSNAVAIVQSTFKR</sequence>
<evidence type="ECO:0000259" key="2">
    <source>
        <dbReference type="Pfam" id="PF13681"/>
    </source>
</evidence>
<keyword evidence="1" id="KW-0472">Membrane</keyword>
<protein>
    <submittedName>
        <fullName evidence="4">Type IV pilus assembly protein PilX</fullName>
    </submittedName>
</protein>
<feature type="transmembrane region" description="Helical" evidence="1">
    <location>
        <begin position="16"/>
        <end position="36"/>
    </location>
</feature>
<feature type="domain" description="Type 4 fimbrial biogenesis protein PilX N-terminal" evidence="3">
    <location>
        <begin position="15"/>
        <end position="65"/>
    </location>
</feature>
<organism evidence="4 5">
    <name type="scientific">Microbulbifer rhizosphaerae</name>
    <dbReference type="NCBI Taxonomy" id="1562603"/>
    <lineage>
        <taxon>Bacteria</taxon>
        <taxon>Pseudomonadati</taxon>
        <taxon>Pseudomonadota</taxon>
        <taxon>Gammaproteobacteria</taxon>
        <taxon>Cellvibrionales</taxon>
        <taxon>Microbulbiferaceae</taxon>
        <taxon>Microbulbifer</taxon>
    </lineage>
</organism>
<dbReference type="Pfam" id="PF14341">
    <property type="entry name" value="PilX_N"/>
    <property type="match status" value="1"/>
</dbReference>
<dbReference type="EMBL" id="JACHWZ010000023">
    <property type="protein sequence ID" value="MBB3063026.1"/>
    <property type="molecule type" value="Genomic_DNA"/>
</dbReference>
<evidence type="ECO:0000313" key="4">
    <source>
        <dbReference type="EMBL" id="MBB3063026.1"/>
    </source>
</evidence>
<keyword evidence="1" id="KW-0812">Transmembrane</keyword>
<evidence type="ECO:0000313" key="5">
    <source>
        <dbReference type="Proteomes" id="UP000535937"/>
    </source>
</evidence>
<dbReference type="RefSeq" id="WP_183462854.1">
    <property type="nucleotide sequence ID" value="NZ_JACHWZ010000023.1"/>
</dbReference>
<dbReference type="InterPro" id="IPR025746">
    <property type="entry name" value="PilX_N_dom"/>
</dbReference>
<comment type="caution">
    <text evidence="4">The sequence shown here is derived from an EMBL/GenBank/DDBJ whole genome shotgun (WGS) entry which is preliminary data.</text>
</comment>
<dbReference type="Proteomes" id="UP000535937">
    <property type="component" value="Unassembled WGS sequence"/>
</dbReference>
<reference evidence="4 5" key="1">
    <citation type="submission" date="2020-08" db="EMBL/GenBank/DDBJ databases">
        <title>Genomic Encyclopedia of Type Strains, Phase III (KMG-III): the genomes of soil and plant-associated and newly described type strains.</title>
        <authorList>
            <person name="Whitman W."/>
        </authorList>
    </citation>
    <scope>NUCLEOTIDE SEQUENCE [LARGE SCALE GENOMIC DNA]</scope>
    <source>
        <strain evidence="4 5">CECT 8799</strain>
    </source>
</reference>
<dbReference type="Pfam" id="PF13681">
    <property type="entry name" value="PilX"/>
    <property type="match status" value="1"/>
</dbReference>
<dbReference type="AlphaFoldDB" id="A0A7W4ZAX8"/>
<accession>A0A7W4ZAX8</accession>
<proteinExistence type="predicted"/>
<dbReference type="InterPro" id="IPR025205">
    <property type="entry name" value="PilX/PilW_C"/>
</dbReference>